<keyword evidence="8" id="KW-0141">cGMP biosynthesis</keyword>
<dbReference type="Pfam" id="PF00211">
    <property type="entry name" value="Guanylate_cyc"/>
    <property type="match status" value="1"/>
</dbReference>
<dbReference type="GO" id="GO:0007168">
    <property type="term" value="P:receptor guanylyl cyclase signaling pathway"/>
    <property type="evidence" value="ECO:0007669"/>
    <property type="project" value="TreeGrafter"/>
</dbReference>
<keyword evidence="5" id="KW-1133">Transmembrane helix</keyword>
<dbReference type="InterPro" id="IPR000719">
    <property type="entry name" value="Prot_kinase_dom"/>
</dbReference>
<dbReference type="SMART" id="SM00044">
    <property type="entry name" value="CYCc"/>
    <property type="match status" value="1"/>
</dbReference>
<protein>
    <recommendedName>
        <fullName evidence="2">guanylate cyclase</fullName>
        <ecNumber evidence="2">4.6.1.2</ecNumber>
    </recommendedName>
</protein>
<comment type="subcellular location">
    <subcellularLocation>
        <location evidence="1">Membrane</location>
        <topology evidence="1">Single-pass membrane protein</topology>
    </subcellularLocation>
</comment>
<comment type="caution">
    <text evidence="12">The sequence shown here is derived from an EMBL/GenBank/DDBJ whole genome shotgun (WGS) entry which is preliminary data.</text>
</comment>
<keyword evidence="3" id="KW-0812">Transmembrane</keyword>
<dbReference type="AlphaFoldDB" id="A0A1Y2BK93"/>
<evidence type="ECO:0000256" key="3">
    <source>
        <dbReference type="ARBA" id="ARBA00022692"/>
    </source>
</evidence>
<evidence type="ECO:0000256" key="9">
    <source>
        <dbReference type="SAM" id="Coils"/>
    </source>
</evidence>
<dbReference type="SUPFAM" id="SSF55073">
    <property type="entry name" value="Nucleotide cyclase"/>
    <property type="match status" value="1"/>
</dbReference>
<evidence type="ECO:0000256" key="8">
    <source>
        <dbReference type="ARBA" id="ARBA00023293"/>
    </source>
</evidence>
<evidence type="ECO:0000259" key="11">
    <source>
        <dbReference type="PROSITE" id="PS50125"/>
    </source>
</evidence>
<keyword evidence="9" id="KW-0175">Coiled coil</keyword>
<dbReference type="STRING" id="329046.A0A1Y2BK93"/>
<evidence type="ECO:0000313" key="13">
    <source>
        <dbReference type="Proteomes" id="UP000193642"/>
    </source>
</evidence>
<dbReference type="PANTHER" id="PTHR11920">
    <property type="entry name" value="GUANYLYL CYCLASE"/>
    <property type="match status" value="1"/>
</dbReference>
<evidence type="ECO:0000256" key="6">
    <source>
        <dbReference type="ARBA" id="ARBA00023136"/>
    </source>
</evidence>
<dbReference type="InterPro" id="IPR001054">
    <property type="entry name" value="A/G_cyclase"/>
</dbReference>
<feature type="coiled-coil region" evidence="9">
    <location>
        <begin position="458"/>
        <end position="485"/>
    </location>
</feature>
<feature type="domain" description="Guanylate cyclase" evidence="11">
    <location>
        <begin position="558"/>
        <end position="701"/>
    </location>
</feature>
<dbReference type="Pfam" id="PF07714">
    <property type="entry name" value="PK_Tyr_Ser-Thr"/>
    <property type="match status" value="1"/>
</dbReference>
<evidence type="ECO:0000256" key="5">
    <source>
        <dbReference type="ARBA" id="ARBA00022989"/>
    </source>
</evidence>
<dbReference type="GO" id="GO:0004383">
    <property type="term" value="F:guanylate cyclase activity"/>
    <property type="evidence" value="ECO:0007669"/>
    <property type="project" value="UniProtKB-EC"/>
</dbReference>
<evidence type="ECO:0000259" key="10">
    <source>
        <dbReference type="PROSITE" id="PS50011"/>
    </source>
</evidence>
<feature type="domain" description="Protein kinase" evidence="10">
    <location>
        <begin position="113"/>
        <end position="404"/>
    </location>
</feature>
<keyword evidence="13" id="KW-1185">Reference proteome</keyword>
<dbReference type="GO" id="GO:0004672">
    <property type="term" value="F:protein kinase activity"/>
    <property type="evidence" value="ECO:0007669"/>
    <property type="project" value="InterPro"/>
</dbReference>
<dbReference type="InterPro" id="IPR050401">
    <property type="entry name" value="Cyclic_nucleotide_synthase"/>
</dbReference>
<dbReference type="GO" id="GO:0001653">
    <property type="term" value="F:peptide receptor activity"/>
    <property type="evidence" value="ECO:0007669"/>
    <property type="project" value="TreeGrafter"/>
</dbReference>
<accession>A0A1Y2BK93</accession>
<evidence type="ECO:0000256" key="4">
    <source>
        <dbReference type="ARBA" id="ARBA00022741"/>
    </source>
</evidence>
<dbReference type="PROSITE" id="PS50011">
    <property type="entry name" value="PROTEIN_KINASE_DOM"/>
    <property type="match status" value="1"/>
</dbReference>
<sequence>MGSTPSQQKPRLNPHNLIVLPLEATLLVTPKTSLVWLGPKNSLIESAEASAQASALASAALAASGGPVSKRQSVAQRVVQQNPGQYEASLLVKESVMIALSADLFATDAPVTVIKYSALNPAAFLLKVKSNRRRVHDDSDSPEEIARQTTIKVTEYKLRKRFRRLKKLRHENVLSFLFAVASTSSDPKINPPPEKVKKGRRYASLFYNVFEYCDRGTLEDAFSCLRFPLAFPIKLSLCLDIFNGLQYIHRKFGPLGKLSPRTCYITDGWRLKIYVGGFDAVAEKGSSSTINSLDPYEKHAMQLFCSPDDIEAFPHNFKSKEGDVYSGAILMNMILNDGSRPFSDHPNLPDLIKLLSTDQHSFLRPTLPKECPSTLLTLIQDSWSFFPENRPRIPKIIATLSNFLQDHIPTSKNLNLELHLTKIFSQDLAMYLLELEAAQSHLSTNLGEAVTKRLADSESRINSIRQEYQRQIDFLEEELGQTQQDVHAKATNLHQETSSMQSKLISLEQASLQARLSLLPDPISKAITETVHTIQKSSKSEVPDLDTLFRPTIFPAATVLVVSIAGFNRYVQQLHNAPKILIEMLRAYYQGIDSIVSSCNKEFGGPRVHVVERITDACVIVSGAPDRDDKSVRHIIEVGVKLIEWAARFDASKILGGASGGAARLMLRVGVHTGPVLAGLVGKVPKLVVMGETLNTATVVETTCAVQELCVSAFTHSQLLSMGLEDGFVFEGKDDIEIRGKGRLGVFKVLVDRG</sequence>
<reference evidence="12 13" key="1">
    <citation type="submission" date="2016-07" db="EMBL/GenBank/DDBJ databases">
        <title>Pervasive Adenine N6-methylation of Active Genes in Fungi.</title>
        <authorList>
            <consortium name="DOE Joint Genome Institute"/>
            <person name="Mondo S.J."/>
            <person name="Dannebaum R.O."/>
            <person name="Kuo R.C."/>
            <person name="Labutti K."/>
            <person name="Haridas S."/>
            <person name="Kuo A."/>
            <person name="Salamov A."/>
            <person name="Ahrendt S.R."/>
            <person name="Lipzen A."/>
            <person name="Sullivan W."/>
            <person name="Andreopoulos W.B."/>
            <person name="Clum A."/>
            <person name="Lindquist E."/>
            <person name="Daum C."/>
            <person name="Ramamoorthy G.K."/>
            <person name="Gryganskyi A."/>
            <person name="Culley D."/>
            <person name="Magnuson J.K."/>
            <person name="James T.Y."/>
            <person name="O'Malley M.A."/>
            <person name="Stajich J.E."/>
            <person name="Spatafora J.W."/>
            <person name="Visel A."/>
            <person name="Grigoriev I.V."/>
        </authorList>
    </citation>
    <scope>NUCLEOTIDE SEQUENCE [LARGE SCALE GENOMIC DNA]</scope>
    <source>
        <strain evidence="12 13">JEL800</strain>
    </source>
</reference>
<dbReference type="Gene3D" id="1.10.510.10">
    <property type="entry name" value="Transferase(Phosphotransferase) domain 1"/>
    <property type="match status" value="1"/>
</dbReference>
<keyword evidence="4" id="KW-0547">Nucleotide-binding</keyword>
<dbReference type="PROSITE" id="PS50125">
    <property type="entry name" value="GUANYLATE_CYCLASE_2"/>
    <property type="match status" value="1"/>
</dbReference>
<dbReference type="Gene3D" id="3.30.70.1230">
    <property type="entry name" value="Nucleotide cyclase"/>
    <property type="match status" value="1"/>
</dbReference>
<proteinExistence type="predicted"/>
<name>A0A1Y2BK93_9FUNG</name>
<evidence type="ECO:0000313" key="12">
    <source>
        <dbReference type="EMBL" id="ORY35188.1"/>
    </source>
</evidence>
<dbReference type="SMART" id="SM00220">
    <property type="entry name" value="S_TKc"/>
    <property type="match status" value="1"/>
</dbReference>
<dbReference type="OrthoDB" id="1890790at2759"/>
<dbReference type="SUPFAM" id="SSF56112">
    <property type="entry name" value="Protein kinase-like (PK-like)"/>
    <property type="match status" value="1"/>
</dbReference>
<dbReference type="InterPro" id="IPR011009">
    <property type="entry name" value="Kinase-like_dom_sf"/>
</dbReference>
<dbReference type="EC" id="4.6.1.2" evidence="2"/>
<evidence type="ECO:0000256" key="7">
    <source>
        <dbReference type="ARBA" id="ARBA00023239"/>
    </source>
</evidence>
<gene>
    <name evidence="12" type="ORF">BCR33DRAFT_722533</name>
</gene>
<evidence type="ECO:0000256" key="1">
    <source>
        <dbReference type="ARBA" id="ARBA00004167"/>
    </source>
</evidence>
<dbReference type="InterPro" id="IPR029787">
    <property type="entry name" value="Nucleotide_cyclase"/>
</dbReference>
<organism evidence="12 13">
    <name type="scientific">Rhizoclosmatium globosum</name>
    <dbReference type="NCBI Taxonomy" id="329046"/>
    <lineage>
        <taxon>Eukaryota</taxon>
        <taxon>Fungi</taxon>
        <taxon>Fungi incertae sedis</taxon>
        <taxon>Chytridiomycota</taxon>
        <taxon>Chytridiomycota incertae sedis</taxon>
        <taxon>Chytridiomycetes</taxon>
        <taxon>Chytridiales</taxon>
        <taxon>Chytriomycetaceae</taxon>
        <taxon>Rhizoclosmatium</taxon>
    </lineage>
</organism>
<dbReference type="GO" id="GO:0005524">
    <property type="term" value="F:ATP binding"/>
    <property type="evidence" value="ECO:0007669"/>
    <property type="project" value="InterPro"/>
</dbReference>
<dbReference type="InterPro" id="IPR001245">
    <property type="entry name" value="Ser-Thr/Tyr_kinase_cat_dom"/>
</dbReference>
<dbReference type="Proteomes" id="UP000193642">
    <property type="component" value="Unassembled WGS sequence"/>
</dbReference>
<keyword evidence="7" id="KW-0456">Lyase</keyword>
<dbReference type="PANTHER" id="PTHR11920:SF335">
    <property type="entry name" value="GUANYLATE CYCLASE"/>
    <property type="match status" value="1"/>
</dbReference>
<dbReference type="CDD" id="cd07302">
    <property type="entry name" value="CHD"/>
    <property type="match status" value="1"/>
</dbReference>
<dbReference type="GO" id="GO:0004016">
    <property type="term" value="F:adenylate cyclase activity"/>
    <property type="evidence" value="ECO:0007669"/>
    <property type="project" value="TreeGrafter"/>
</dbReference>
<evidence type="ECO:0000256" key="2">
    <source>
        <dbReference type="ARBA" id="ARBA00012202"/>
    </source>
</evidence>
<dbReference type="EMBL" id="MCGO01000060">
    <property type="protein sequence ID" value="ORY35188.1"/>
    <property type="molecule type" value="Genomic_DNA"/>
</dbReference>
<dbReference type="GO" id="GO:0035556">
    <property type="term" value="P:intracellular signal transduction"/>
    <property type="evidence" value="ECO:0007669"/>
    <property type="project" value="InterPro"/>
</dbReference>
<keyword evidence="6" id="KW-0472">Membrane</keyword>
<dbReference type="GO" id="GO:0005886">
    <property type="term" value="C:plasma membrane"/>
    <property type="evidence" value="ECO:0007669"/>
    <property type="project" value="TreeGrafter"/>
</dbReference>